<sequence>MSVKMFLVDPSNLNLTWSLSSSSLLCCCLLFHPVPFRSKVWKLIPHQFCSITSYNLQFQVSKFN</sequence>
<evidence type="ECO:0000313" key="3">
    <source>
        <dbReference type="Proteomes" id="UP000012960"/>
    </source>
</evidence>
<dbReference type="AlphaFoldDB" id="A0A804IPC6"/>
<dbReference type="InParanoid" id="A0A804IPC6"/>
<reference evidence="1" key="1">
    <citation type="submission" date="2021-03" db="EMBL/GenBank/DDBJ databases">
        <authorList>
            <consortium name="Genoscope - CEA"/>
            <person name="William W."/>
        </authorList>
    </citation>
    <scope>NUCLEOTIDE SEQUENCE</scope>
    <source>
        <strain evidence="1">Doubled-haploid Pahang</strain>
    </source>
</reference>
<evidence type="ECO:0000313" key="1">
    <source>
        <dbReference type="EMBL" id="CAG1842067.1"/>
    </source>
</evidence>
<evidence type="ECO:0000313" key="2">
    <source>
        <dbReference type="EnsemblPlants" id="Ma04_p13450.1"/>
    </source>
</evidence>
<gene>
    <name evidence="1" type="ORF">GSMUA_118620.1</name>
</gene>
<name>A0A804IPC6_MUSAM</name>
<organism evidence="2 3">
    <name type="scientific">Musa acuminata subsp. malaccensis</name>
    <name type="common">Wild banana</name>
    <name type="synonym">Musa malaccensis</name>
    <dbReference type="NCBI Taxonomy" id="214687"/>
    <lineage>
        <taxon>Eukaryota</taxon>
        <taxon>Viridiplantae</taxon>
        <taxon>Streptophyta</taxon>
        <taxon>Embryophyta</taxon>
        <taxon>Tracheophyta</taxon>
        <taxon>Spermatophyta</taxon>
        <taxon>Magnoliopsida</taxon>
        <taxon>Liliopsida</taxon>
        <taxon>Zingiberales</taxon>
        <taxon>Musaceae</taxon>
        <taxon>Musa</taxon>
    </lineage>
</organism>
<proteinExistence type="predicted"/>
<dbReference type="EMBL" id="HG996469">
    <property type="protein sequence ID" value="CAG1842067.1"/>
    <property type="molecule type" value="Genomic_DNA"/>
</dbReference>
<accession>A0A804IPC6</accession>
<reference evidence="2" key="2">
    <citation type="submission" date="2021-05" db="UniProtKB">
        <authorList>
            <consortium name="EnsemblPlants"/>
        </authorList>
    </citation>
    <scope>IDENTIFICATION</scope>
    <source>
        <strain evidence="2">subsp. malaccensis</strain>
    </source>
</reference>
<keyword evidence="3" id="KW-1185">Reference proteome</keyword>
<dbReference type="EnsemblPlants" id="Ma04_t13450.1">
    <property type="protein sequence ID" value="Ma04_p13450.1"/>
    <property type="gene ID" value="Ma04_g13450"/>
</dbReference>
<dbReference type="Proteomes" id="UP000012960">
    <property type="component" value="Unplaced"/>
</dbReference>
<protein>
    <submittedName>
        <fullName evidence="1">(wild Malaysian banana) hypothetical protein</fullName>
    </submittedName>
</protein>
<dbReference type="Gramene" id="Ma04_t13450.1">
    <property type="protein sequence ID" value="Ma04_p13450.1"/>
    <property type="gene ID" value="Ma04_g13450"/>
</dbReference>